<proteinExistence type="predicted"/>
<dbReference type="EMBL" id="PQFF01000130">
    <property type="protein sequence ID" value="RHZ80138.1"/>
    <property type="molecule type" value="Genomic_DNA"/>
</dbReference>
<feature type="domain" description="Protein kinase" evidence="2">
    <location>
        <begin position="69"/>
        <end position="351"/>
    </location>
</feature>
<dbReference type="Pfam" id="PF07714">
    <property type="entry name" value="PK_Tyr_Ser-Thr"/>
    <property type="match status" value="2"/>
</dbReference>
<protein>
    <recommendedName>
        <fullName evidence="2">Protein kinase domain-containing protein</fullName>
    </recommendedName>
</protein>
<sequence length="351" mass="41420">MMDNGVGCNQEYNFFGWCEPYNSTHFKNDFYKWKSGNETIDKFIQDSQLNADYYEKVIEWIPYEKFRVFKKIAKVALVLYIMLYLDIKNQQWVRKGPGPHEVALKRIDGIGNINEDFFNEIEILSRTIGDYLTILFYGITKDQETRKYMMIFDYLEGGNLRNFLKNNFNNINWKVKLHHLNLLTFDFRRIHEVDIIHHDFHPGNILLRNFKDSDDLCISDFGLTPEVLGGEEYTKAAFTGFQPYPDVPHDNELALKICNGLRPKIPFHIPKLIIQVIMRCWDAQITCQPTFTELHRELAKYYCGYRENLYKNNNEITIQIKEAEEFSKNQTTSTDTTTIVPTNYQTHPQAI</sequence>
<dbReference type="InterPro" id="IPR011009">
    <property type="entry name" value="Kinase-like_dom_sf"/>
</dbReference>
<reference evidence="3 4" key="1">
    <citation type="submission" date="2018-08" db="EMBL/GenBank/DDBJ databases">
        <title>Genome and evolution of the arbuscular mycorrhizal fungus Diversispora epigaea (formerly Glomus versiforme) and its bacterial endosymbionts.</title>
        <authorList>
            <person name="Sun X."/>
            <person name="Fei Z."/>
            <person name="Harrison M."/>
        </authorList>
    </citation>
    <scope>NUCLEOTIDE SEQUENCE [LARGE SCALE GENOMIC DNA]</scope>
    <source>
        <strain evidence="3 4">IT104</strain>
    </source>
</reference>
<evidence type="ECO:0000259" key="2">
    <source>
        <dbReference type="PROSITE" id="PS50011"/>
    </source>
</evidence>
<dbReference type="PANTHER" id="PTHR45756:SF1">
    <property type="entry name" value="PROTEIN KINASE DOMAIN CONTAINING PROTEIN"/>
    <property type="match status" value="1"/>
</dbReference>
<evidence type="ECO:0000313" key="3">
    <source>
        <dbReference type="EMBL" id="RHZ80138.1"/>
    </source>
</evidence>
<evidence type="ECO:0000313" key="4">
    <source>
        <dbReference type="Proteomes" id="UP000266861"/>
    </source>
</evidence>
<gene>
    <name evidence="3" type="ORF">Glove_139g381</name>
</gene>
<dbReference type="InterPro" id="IPR001245">
    <property type="entry name" value="Ser-Thr/Tyr_kinase_cat_dom"/>
</dbReference>
<dbReference type="PROSITE" id="PS50011">
    <property type="entry name" value="PROTEIN_KINASE_DOM"/>
    <property type="match status" value="1"/>
</dbReference>
<keyword evidence="4" id="KW-1185">Reference proteome</keyword>
<name>A0A397J0C9_9GLOM</name>
<dbReference type="InterPro" id="IPR000719">
    <property type="entry name" value="Prot_kinase_dom"/>
</dbReference>
<dbReference type="Gene3D" id="1.10.510.10">
    <property type="entry name" value="Transferase(Phosphotransferase) domain 1"/>
    <property type="match status" value="2"/>
</dbReference>
<dbReference type="PANTHER" id="PTHR45756">
    <property type="entry name" value="PALMITOYLTRANSFERASE"/>
    <property type="match status" value="1"/>
</dbReference>
<comment type="caution">
    <text evidence="3">The sequence shown here is derived from an EMBL/GenBank/DDBJ whole genome shotgun (WGS) entry which is preliminary data.</text>
</comment>
<dbReference type="InterPro" id="IPR053215">
    <property type="entry name" value="TKL_Ser/Thr_kinase"/>
</dbReference>
<dbReference type="Proteomes" id="UP000266861">
    <property type="component" value="Unassembled WGS sequence"/>
</dbReference>
<dbReference type="GO" id="GO:0004672">
    <property type="term" value="F:protein kinase activity"/>
    <property type="evidence" value="ECO:0007669"/>
    <property type="project" value="InterPro"/>
</dbReference>
<feature type="region of interest" description="Disordered" evidence="1">
    <location>
        <begin position="328"/>
        <end position="351"/>
    </location>
</feature>
<dbReference type="AlphaFoldDB" id="A0A397J0C9"/>
<dbReference type="SUPFAM" id="SSF56112">
    <property type="entry name" value="Protein kinase-like (PK-like)"/>
    <property type="match status" value="1"/>
</dbReference>
<evidence type="ECO:0000256" key="1">
    <source>
        <dbReference type="SAM" id="MobiDB-lite"/>
    </source>
</evidence>
<accession>A0A397J0C9</accession>
<feature type="compositionally biased region" description="Low complexity" evidence="1">
    <location>
        <begin position="331"/>
        <end position="342"/>
    </location>
</feature>
<organism evidence="3 4">
    <name type="scientific">Diversispora epigaea</name>
    <dbReference type="NCBI Taxonomy" id="1348612"/>
    <lineage>
        <taxon>Eukaryota</taxon>
        <taxon>Fungi</taxon>
        <taxon>Fungi incertae sedis</taxon>
        <taxon>Mucoromycota</taxon>
        <taxon>Glomeromycotina</taxon>
        <taxon>Glomeromycetes</taxon>
        <taxon>Diversisporales</taxon>
        <taxon>Diversisporaceae</taxon>
        <taxon>Diversispora</taxon>
    </lineage>
</organism>
<dbReference type="GO" id="GO:0005524">
    <property type="term" value="F:ATP binding"/>
    <property type="evidence" value="ECO:0007669"/>
    <property type="project" value="InterPro"/>
</dbReference>
<dbReference type="STRING" id="1348612.A0A397J0C9"/>